<keyword evidence="2" id="KW-1185">Reference proteome</keyword>
<comment type="caution">
    <text evidence="1">The sequence shown here is derived from an EMBL/GenBank/DDBJ whole genome shotgun (WGS) entry which is preliminary data.</text>
</comment>
<proteinExistence type="predicted"/>
<sequence length="449" mass="52321">MEDQVQIKMIPSEMLKIVPIFNGDKHQLNLFIRKCEYILNKYRGSDEQNLYVMYAITSRLVGDAAALFSEREDINSWEDFRELLIQHFGDPRSEECIAIELEGLRIRNNESYLDFCNRIQSVRSVLISKVNRLTDPNVKSSKIIIYNNTSLNVFLYNLPENMVRIVRLKAPSTLEEALSVVMEEVNFHEQYTLRNKLYSNPSNKLTPPSIPNNNPTFKFGTNNFNSMAPMGYKPELTPNKFNFGLPQGSQSKLTQFNNNQQNFGYRPQQFGFRPQQFGISPQQFNMRPQQFNMRPQQFGMQPQTFNKPQQFGMRPQQFGMRPQQFGNQQQNFYKPQQFGYKPQLNKNQYTGPSDVTMRTALPLKTNQQGFQLNELDLDNTYYDDTCGDVYPLSYDNCCYEEYSSSGLNVPELDYYENQYPTIIPEVTQSVPTNMDDKDFQVEASELTKK</sequence>
<evidence type="ECO:0008006" key="3">
    <source>
        <dbReference type="Google" id="ProtNLM"/>
    </source>
</evidence>
<organism evidence="1 2">
    <name type="scientific">Parnassius mnemosyne</name>
    <name type="common">clouded apollo</name>
    <dbReference type="NCBI Taxonomy" id="213953"/>
    <lineage>
        <taxon>Eukaryota</taxon>
        <taxon>Metazoa</taxon>
        <taxon>Ecdysozoa</taxon>
        <taxon>Arthropoda</taxon>
        <taxon>Hexapoda</taxon>
        <taxon>Insecta</taxon>
        <taxon>Pterygota</taxon>
        <taxon>Neoptera</taxon>
        <taxon>Endopterygota</taxon>
        <taxon>Lepidoptera</taxon>
        <taxon>Glossata</taxon>
        <taxon>Ditrysia</taxon>
        <taxon>Papilionoidea</taxon>
        <taxon>Papilionidae</taxon>
        <taxon>Parnassiinae</taxon>
        <taxon>Parnassini</taxon>
        <taxon>Parnassius</taxon>
        <taxon>Driopa</taxon>
    </lineage>
</organism>
<gene>
    <name evidence="1" type="ORF">PARMNEM_LOCUS16738</name>
</gene>
<evidence type="ECO:0000313" key="1">
    <source>
        <dbReference type="EMBL" id="CAK1597550.1"/>
    </source>
</evidence>
<protein>
    <recommendedName>
        <fullName evidence="3">Cytadhesion</fullName>
    </recommendedName>
</protein>
<name>A0AAV1LRI4_9NEOP</name>
<reference evidence="1 2" key="1">
    <citation type="submission" date="2023-11" db="EMBL/GenBank/DDBJ databases">
        <authorList>
            <person name="Hedman E."/>
            <person name="Englund M."/>
            <person name="Stromberg M."/>
            <person name="Nyberg Akerstrom W."/>
            <person name="Nylinder S."/>
            <person name="Jareborg N."/>
            <person name="Kallberg Y."/>
            <person name="Kronander E."/>
        </authorList>
    </citation>
    <scope>NUCLEOTIDE SEQUENCE [LARGE SCALE GENOMIC DNA]</scope>
</reference>
<dbReference type="EMBL" id="CAVLGL010000094">
    <property type="protein sequence ID" value="CAK1597550.1"/>
    <property type="molecule type" value="Genomic_DNA"/>
</dbReference>
<dbReference type="AlphaFoldDB" id="A0AAV1LRI4"/>
<evidence type="ECO:0000313" key="2">
    <source>
        <dbReference type="Proteomes" id="UP001314205"/>
    </source>
</evidence>
<accession>A0AAV1LRI4</accession>
<dbReference type="Proteomes" id="UP001314205">
    <property type="component" value="Unassembled WGS sequence"/>
</dbReference>